<dbReference type="PANTHER" id="PTHR34136:SF1">
    <property type="entry name" value="UDP-N-ACETYL-D-MANNOSAMINURONIC ACID TRANSFERASE"/>
    <property type="match status" value="1"/>
</dbReference>
<proteinExistence type="inferred from homology"/>
<comment type="similarity">
    <text evidence="5">Belongs to the glycosyltransferase 26 family. TagA/TarA subfamily.</text>
</comment>
<evidence type="ECO:0000256" key="3">
    <source>
        <dbReference type="ARBA" id="ARBA00022944"/>
    </source>
</evidence>
<gene>
    <name evidence="6" type="ORF">skT53_28250</name>
</gene>
<evidence type="ECO:0000313" key="6">
    <source>
        <dbReference type="EMBL" id="BCJ87840.1"/>
    </source>
</evidence>
<dbReference type="AlphaFoldDB" id="A0A7I8DGY3"/>
<comment type="catalytic activity">
    <reaction evidence="5">
        <text>UDP-N-acetyl-alpha-D-mannosamine + N-acetyl-alpha-D-glucosaminyl-di-trans,octa-cis-undecaprenyl diphosphate = N-acetyl-beta-D-mannosaminyl-(1-&gt;4)-N-acetyl-alpha-D-glucosaminyl di-trans,octa-cis-undecaprenyl diphosphate + UDP + H(+)</text>
        <dbReference type="Rhea" id="RHEA:16053"/>
        <dbReference type="ChEBI" id="CHEBI:15378"/>
        <dbReference type="ChEBI" id="CHEBI:58223"/>
        <dbReference type="ChEBI" id="CHEBI:62959"/>
        <dbReference type="ChEBI" id="CHEBI:68623"/>
        <dbReference type="ChEBI" id="CHEBI:132210"/>
        <dbReference type="EC" id="2.4.1.187"/>
    </reaction>
</comment>
<comment type="function">
    <text evidence="5">Catalyzes the conversion of GlcNAc-PP-undecaprenol into ManNAc-GlcNAc-PP-undecaprenol, the first committed lipid intermediate in the de novo synthesis of teichoic acid.</text>
</comment>
<dbReference type="HAMAP" id="MF_02070">
    <property type="entry name" value="TagA_TarA"/>
    <property type="match status" value="1"/>
</dbReference>
<dbReference type="NCBIfam" id="TIGR00696">
    <property type="entry name" value="wecG_tagA_cpsF"/>
    <property type="match status" value="1"/>
</dbReference>
<dbReference type="InterPro" id="IPR004629">
    <property type="entry name" value="WecG_TagA_CpsF"/>
</dbReference>
<accession>A0A7I8DGY3</accession>
<evidence type="ECO:0000313" key="7">
    <source>
        <dbReference type="Proteomes" id="UP000593802"/>
    </source>
</evidence>
<dbReference type="RefSeq" id="WP_200758263.1">
    <property type="nucleotide sequence ID" value="NZ_AP023366.1"/>
</dbReference>
<evidence type="ECO:0000256" key="1">
    <source>
        <dbReference type="ARBA" id="ARBA00022676"/>
    </source>
</evidence>
<evidence type="ECO:0000256" key="4">
    <source>
        <dbReference type="ARBA" id="ARBA00023316"/>
    </source>
</evidence>
<dbReference type="PANTHER" id="PTHR34136">
    <property type="match status" value="1"/>
</dbReference>
<dbReference type="GO" id="GO:0071555">
    <property type="term" value="P:cell wall organization"/>
    <property type="evidence" value="ECO:0007669"/>
    <property type="project" value="UniProtKB-KW"/>
</dbReference>
<dbReference type="Proteomes" id="UP000593802">
    <property type="component" value="Chromosome"/>
</dbReference>
<organism evidence="6 7">
    <name type="scientific">Effusibacillus dendaii</name>
    <dbReference type="NCBI Taxonomy" id="2743772"/>
    <lineage>
        <taxon>Bacteria</taxon>
        <taxon>Bacillati</taxon>
        <taxon>Bacillota</taxon>
        <taxon>Bacilli</taxon>
        <taxon>Bacillales</taxon>
        <taxon>Alicyclobacillaceae</taxon>
        <taxon>Effusibacillus</taxon>
    </lineage>
</organism>
<keyword evidence="4 5" id="KW-0961">Cell wall biogenesis/degradation</keyword>
<dbReference type="EC" id="2.4.1.187" evidence="5"/>
<comment type="pathway">
    <text evidence="5">Cell wall biogenesis; teichoic acid biosynthesis.</text>
</comment>
<dbReference type="EMBL" id="AP023366">
    <property type="protein sequence ID" value="BCJ87840.1"/>
    <property type="molecule type" value="Genomic_DNA"/>
</dbReference>
<evidence type="ECO:0000256" key="5">
    <source>
        <dbReference type="HAMAP-Rule" id="MF_02070"/>
    </source>
</evidence>
<evidence type="ECO:0000256" key="2">
    <source>
        <dbReference type="ARBA" id="ARBA00022679"/>
    </source>
</evidence>
<dbReference type="CDD" id="cd06533">
    <property type="entry name" value="Glyco_transf_WecG_TagA"/>
    <property type="match status" value="1"/>
</dbReference>
<dbReference type="GO" id="GO:0047244">
    <property type="term" value="F:N-acetylglucosaminyldiphosphoundecaprenol N-acetyl-beta-D-mannosaminyltransferase activity"/>
    <property type="evidence" value="ECO:0007669"/>
    <property type="project" value="UniProtKB-UniRule"/>
</dbReference>
<name>A0A7I8DGY3_9BACL</name>
<dbReference type="Pfam" id="PF03808">
    <property type="entry name" value="Glyco_tran_WecG"/>
    <property type="match status" value="1"/>
</dbReference>
<keyword evidence="1 5" id="KW-0328">Glycosyltransferase</keyword>
<keyword evidence="7" id="KW-1185">Reference proteome</keyword>
<keyword evidence="3 5" id="KW-0777">Teichoic acid biosynthesis</keyword>
<reference evidence="6 7" key="1">
    <citation type="submission" date="2020-08" db="EMBL/GenBank/DDBJ databases">
        <title>Complete Genome Sequence of Effusibacillus dendaii Strain skT53, Isolated from Farmland soil.</title>
        <authorList>
            <person name="Konishi T."/>
            <person name="Kawasaki H."/>
        </authorList>
    </citation>
    <scope>NUCLEOTIDE SEQUENCE [LARGE SCALE GENOMIC DNA]</scope>
    <source>
        <strain evidence="7">skT53</strain>
    </source>
</reference>
<keyword evidence="2 5" id="KW-0808">Transferase</keyword>
<dbReference type="GO" id="GO:0019350">
    <property type="term" value="P:teichoic acid biosynthetic process"/>
    <property type="evidence" value="ECO:0007669"/>
    <property type="project" value="UniProtKB-UniRule"/>
</dbReference>
<dbReference type="UniPathway" id="UPA00632"/>
<sequence length="242" mass="27576">MKSAVNILGVPFSSLSFDETIALIRDWMGGSEPRQIVTANPEIVMLARRDPDFLKLLQQADLVTPDGIGIVYAAKILEKASVDRVTGIDILPFLFETANQSKWPVYLLGASPESNRRAIENLSRLYPNALFKGRDGFFSDQEIPSILEEIRSFTPRLLLVGLGLGKQEKFIARYLKQLHVPVSIGVGGCIDIYAGTVRRAPLVWRKLQLEWLYRLLKQPSRWRRQLVLPHFAWIVIRKRLRL</sequence>
<dbReference type="KEGG" id="eff:skT53_28250"/>
<dbReference type="InterPro" id="IPR034714">
    <property type="entry name" value="TagA_TarA"/>
</dbReference>
<protein>
    <recommendedName>
        <fullName evidence="5">N-acetylglucosaminyldiphosphoundecaprenol N-acetyl-beta-D-mannosaminyltransferase</fullName>
        <ecNumber evidence="5">2.4.1.187</ecNumber>
    </recommendedName>
    <alternativeName>
        <fullName evidence="5">N-acetylmannosaminyltransferase</fullName>
    </alternativeName>
    <alternativeName>
        <fullName evidence="5">UDP-N-acetylmannosamine transferase</fullName>
    </alternativeName>
    <alternativeName>
        <fullName evidence="5">UDP-N-acetylmannosamine:N-acetylglucosaminyl pyrophosphorylundecaprenol N-acetylmannosaminyltransferase</fullName>
    </alternativeName>
</protein>